<dbReference type="RefSeq" id="WP_223929699.1">
    <property type="nucleotide sequence ID" value="NZ_BPTU01000003.1"/>
</dbReference>
<dbReference type="PROSITE" id="PS51257">
    <property type="entry name" value="PROKAR_LIPOPROTEIN"/>
    <property type="match status" value="1"/>
</dbReference>
<keyword evidence="7" id="KW-0472">Membrane</keyword>
<dbReference type="Pfam" id="PF00512">
    <property type="entry name" value="HisKA"/>
    <property type="match status" value="1"/>
</dbReference>
<evidence type="ECO:0000259" key="8">
    <source>
        <dbReference type="PROSITE" id="PS01124"/>
    </source>
</evidence>
<dbReference type="SMART" id="SM00388">
    <property type="entry name" value="HisKA"/>
    <property type="match status" value="1"/>
</dbReference>
<protein>
    <recommendedName>
        <fullName evidence="2">histidine kinase</fullName>
        <ecNumber evidence="2">2.7.13.3</ecNumber>
    </recommendedName>
</protein>
<evidence type="ECO:0000256" key="7">
    <source>
        <dbReference type="SAM" id="Phobius"/>
    </source>
</evidence>
<gene>
    <name evidence="10" type="ORF">PRLR5076_00410</name>
</gene>
<evidence type="ECO:0000313" key="11">
    <source>
        <dbReference type="Proteomes" id="UP000825483"/>
    </source>
</evidence>
<dbReference type="PROSITE" id="PS50110">
    <property type="entry name" value="RESPONSE_REGULATORY"/>
    <property type="match status" value="1"/>
</dbReference>
<dbReference type="SUPFAM" id="SSF53822">
    <property type="entry name" value="Periplasmic binding protein-like I"/>
    <property type="match status" value="1"/>
</dbReference>
<keyword evidence="4" id="KW-0805">Transcription regulation</keyword>
<dbReference type="CDD" id="cd17574">
    <property type="entry name" value="REC_OmpR"/>
    <property type="match status" value="1"/>
</dbReference>
<dbReference type="Gene3D" id="1.10.287.130">
    <property type="match status" value="1"/>
</dbReference>
<dbReference type="InterPro" id="IPR003661">
    <property type="entry name" value="HisK_dim/P_dom"/>
</dbReference>
<evidence type="ECO:0000259" key="9">
    <source>
        <dbReference type="PROSITE" id="PS50110"/>
    </source>
</evidence>
<accession>A0A9R1C711</accession>
<feature type="domain" description="Response regulatory" evidence="9">
    <location>
        <begin position="486"/>
        <end position="601"/>
    </location>
</feature>
<keyword evidence="7" id="KW-0812">Transmembrane</keyword>
<evidence type="ECO:0000256" key="4">
    <source>
        <dbReference type="ARBA" id="ARBA00023015"/>
    </source>
</evidence>
<keyword evidence="7" id="KW-1133">Transmembrane helix</keyword>
<dbReference type="InterPro" id="IPR011006">
    <property type="entry name" value="CheY-like_superfamily"/>
</dbReference>
<keyword evidence="3 6" id="KW-0597">Phosphoprotein</keyword>
<dbReference type="Proteomes" id="UP000825483">
    <property type="component" value="Unassembled WGS sequence"/>
</dbReference>
<dbReference type="Gene3D" id="3.40.50.2300">
    <property type="match status" value="3"/>
</dbReference>
<dbReference type="Gene3D" id="1.10.10.60">
    <property type="entry name" value="Homeodomain-like"/>
    <property type="match status" value="2"/>
</dbReference>
<name>A0A9R1C711_9BACT</name>
<dbReference type="CDD" id="cd00082">
    <property type="entry name" value="HisKA"/>
    <property type="match status" value="1"/>
</dbReference>
<dbReference type="SUPFAM" id="SSF47384">
    <property type="entry name" value="Homodimeric domain of signal transducing histidine kinase"/>
    <property type="match status" value="1"/>
</dbReference>
<dbReference type="CDD" id="cd06308">
    <property type="entry name" value="PBP1_sensor_kinase-like"/>
    <property type="match status" value="1"/>
</dbReference>
<dbReference type="PANTHER" id="PTHR43547">
    <property type="entry name" value="TWO-COMPONENT HISTIDINE KINASE"/>
    <property type="match status" value="1"/>
</dbReference>
<dbReference type="SMART" id="SM00448">
    <property type="entry name" value="REC"/>
    <property type="match status" value="1"/>
</dbReference>
<dbReference type="InterPro" id="IPR009057">
    <property type="entry name" value="Homeodomain-like_sf"/>
</dbReference>
<dbReference type="FunFam" id="3.40.50.2300:FF:000138">
    <property type="entry name" value="Two-component system sensor histidine kinase/response regulator"/>
    <property type="match status" value="1"/>
</dbReference>
<dbReference type="InterPro" id="IPR025997">
    <property type="entry name" value="SBP_2_dom"/>
</dbReference>
<feature type="modified residue" description="4-aspartylphosphate" evidence="6">
    <location>
        <position position="534"/>
    </location>
</feature>
<dbReference type="SMART" id="SM00342">
    <property type="entry name" value="HTH_ARAC"/>
    <property type="match status" value="1"/>
</dbReference>
<keyword evidence="5" id="KW-0804">Transcription</keyword>
<evidence type="ECO:0000256" key="2">
    <source>
        <dbReference type="ARBA" id="ARBA00012438"/>
    </source>
</evidence>
<feature type="transmembrane region" description="Helical" evidence="7">
    <location>
        <begin position="344"/>
        <end position="367"/>
    </location>
</feature>
<dbReference type="InterPro" id="IPR028082">
    <property type="entry name" value="Peripla_BP_I"/>
</dbReference>
<dbReference type="EC" id="2.7.13.3" evidence="2"/>
<evidence type="ECO:0000256" key="3">
    <source>
        <dbReference type="ARBA" id="ARBA00022553"/>
    </source>
</evidence>
<dbReference type="AlphaFoldDB" id="A0A9R1C711"/>
<evidence type="ECO:0000313" key="10">
    <source>
        <dbReference type="EMBL" id="GJG57190.1"/>
    </source>
</evidence>
<comment type="caution">
    <text evidence="10">The sequence shown here is derived from an EMBL/GenBank/DDBJ whole genome shotgun (WGS) entry which is preliminary data.</text>
</comment>
<dbReference type="InterPro" id="IPR036097">
    <property type="entry name" value="HisK_dim/P_sf"/>
</dbReference>
<reference evidence="10" key="1">
    <citation type="journal article" date="2022" name="Int. J. Syst. Evol. Microbiol.">
        <title>Prevotella lacticifex sp. nov., isolated from the rumen of cows.</title>
        <authorList>
            <person name="Shinkai T."/>
            <person name="Ikeyama N."/>
            <person name="Kumagai M."/>
            <person name="Ohmori H."/>
            <person name="Sakamoto M."/>
            <person name="Ohkuma M."/>
            <person name="Mitsumori M."/>
        </authorList>
    </citation>
    <scope>NUCLEOTIDE SEQUENCE</scope>
    <source>
        <strain evidence="10">R5076</strain>
    </source>
</reference>
<dbReference type="Pfam" id="PF00072">
    <property type="entry name" value="Response_reg"/>
    <property type="match status" value="1"/>
</dbReference>
<feature type="domain" description="HTH araC/xylS-type" evidence="8">
    <location>
        <begin position="631"/>
        <end position="730"/>
    </location>
</feature>
<proteinExistence type="predicted"/>
<dbReference type="EMBL" id="BPUB01000001">
    <property type="protein sequence ID" value="GJG57190.1"/>
    <property type="molecule type" value="Genomic_DNA"/>
</dbReference>
<dbReference type="GO" id="GO:0043565">
    <property type="term" value="F:sequence-specific DNA binding"/>
    <property type="evidence" value="ECO:0007669"/>
    <property type="project" value="InterPro"/>
</dbReference>
<evidence type="ECO:0000256" key="5">
    <source>
        <dbReference type="ARBA" id="ARBA00023163"/>
    </source>
</evidence>
<dbReference type="GO" id="GO:0000155">
    <property type="term" value="F:phosphorelay sensor kinase activity"/>
    <property type="evidence" value="ECO:0007669"/>
    <property type="project" value="InterPro"/>
</dbReference>
<dbReference type="SUPFAM" id="SSF46689">
    <property type="entry name" value="Homeodomain-like"/>
    <property type="match status" value="1"/>
</dbReference>
<evidence type="ECO:0000256" key="6">
    <source>
        <dbReference type="PROSITE-ProRule" id="PRU00169"/>
    </source>
</evidence>
<dbReference type="Pfam" id="PF12833">
    <property type="entry name" value="HTH_18"/>
    <property type="match status" value="1"/>
</dbReference>
<comment type="catalytic activity">
    <reaction evidence="1">
        <text>ATP + protein L-histidine = ADP + protein N-phospho-L-histidine.</text>
        <dbReference type="EC" id="2.7.13.3"/>
    </reaction>
</comment>
<evidence type="ECO:0000256" key="1">
    <source>
        <dbReference type="ARBA" id="ARBA00000085"/>
    </source>
</evidence>
<organism evidence="10 11">
    <name type="scientific">Prevotella lacticifex</name>
    <dbReference type="NCBI Taxonomy" id="2854755"/>
    <lineage>
        <taxon>Bacteria</taxon>
        <taxon>Pseudomonadati</taxon>
        <taxon>Bacteroidota</taxon>
        <taxon>Bacteroidia</taxon>
        <taxon>Bacteroidales</taxon>
        <taxon>Prevotellaceae</taxon>
        <taxon>Prevotella</taxon>
    </lineage>
</organism>
<dbReference type="InterPro" id="IPR001789">
    <property type="entry name" value="Sig_transdc_resp-reg_receiver"/>
</dbReference>
<dbReference type="PANTHER" id="PTHR43547:SF2">
    <property type="entry name" value="HYBRID SIGNAL TRANSDUCTION HISTIDINE KINASE C"/>
    <property type="match status" value="1"/>
</dbReference>
<dbReference type="GO" id="GO:0003700">
    <property type="term" value="F:DNA-binding transcription factor activity"/>
    <property type="evidence" value="ECO:0007669"/>
    <property type="project" value="InterPro"/>
</dbReference>
<dbReference type="Pfam" id="PF13407">
    <property type="entry name" value="Peripla_BP_4"/>
    <property type="match status" value="1"/>
</dbReference>
<dbReference type="SUPFAM" id="SSF52172">
    <property type="entry name" value="CheY-like"/>
    <property type="match status" value="1"/>
</dbReference>
<dbReference type="InterPro" id="IPR018060">
    <property type="entry name" value="HTH_AraC"/>
</dbReference>
<keyword evidence="11" id="KW-1185">Reference proteome</keyword>
<sequence length="733" mass="81847">MNKIRLLIILPLIAILLAGCSSDNSYRWHIGVSQCVGGKWREKANQEMITAQHLSNHEVKVDIVSANNDSRRQVRQIDSLVAAGVDLLVISPNEQSTVSPAIERARRAGIPVILFDRKAAGTDYTAYIGGDNIEAGRAMGNYTLSLLRERSYDHRPRVLEITGGTSSSPAIDRHRGFSSVISGHTDIDYSFVNTDWTTEEVYKAMRQWLTTHPTPDIVFCHSDLAAFSARRAATDLHCADGIRFLGIDGLPGKGEGIDAVDKGLLAGTYIYPTHGDEIIALALRVLKGEPFKRNNIMHSVIVTPDNAPILMQSSAELQRQSNDLMTLQEKLDDYFGLYHAQRTVLVVAIGAILMLCIALVLIWRAVVQLRRAGRKIRSLNREQTLFYTNARHQLRTPLTLIEGPLHELAARTTLHDDDRRLVDILARNVSQLSRIVNDVLTFRNEVAATVDDSSAATEKEKEMARTSIRKGRVEMLKTENSDMLPSVLVVDDNDDMRQYLRTILADKYYVVEAADGESGLRLARESVPDIIVSDVMMPVMDGLQFCRKIKDDNITSHIPVILLTARSTEHQQVEGLDSGADAYMTKPFSAELLLARISNLLISRQKLRHLFDGREKEEETTLSTPDRNFMTSLKKAIDSRMADSNLKMDDLGAAMGMSRVQLYRKVKALTGLSPVELLREVRLQRAHKLLQTTDLTVAQVAYEVGFATPGYFSSCFKKQFGKYPTDVKATDKE</sequence>
<dbReference type="GeneID" id="72468096"/>
<dbReference type="PROSITE" id="PS01124">
    <property type="entry name" value="HTH_ARAC_FAMILY_2"/>
    <property type="match status" value="1"/>
</dbReference>